<accession>K1V306</accession>
<feature type="compositionally biased region" description="Polar residues" evidence="1">
    <location>
        <begin position="745"/>
        <end position="770"/>
    </location>
</feature>
<feature type="compositionally biased region" description="Basic and acidic residues" evidence="1">
    <location>
        <begin position="471"/>
        <end position="481"/>
    </location>
</feature>
<dbReference type="eggNOG" id="ENOG502S50Z">
    <property type="taxonomic scope" value="Eukaryota"/>
</dbReference>
<dbReference type="HOGENOM" id="CLU_287318_0_0_1"/>
<dbReference type="OrthoDB" id="19261at2759"/>
<feature type="compositionally biased region" description="Low complexity" evidence="1">
    <location>
        <begin position="72"/>
        <end position="93"/>
    </location>
</feature>
<feature type="compositionally biased region" description="Low complexity" evidence="1">
    <location>
        <begin position="908"/>
        <end position="928"/>
    </location>
</feature>
<gene>
    <name evidence="3" type="ORF">A1Q2_07313</name>
</gene>
<keyword evidence="4" id="KW-1185">Reference proteome</keyword>
<feature type="compositionally biased region" description="Low complexity" evidence="1">
    <location>
        <begin position="517"/>
        <end position="549"/>
    </location>
</feature>
<feature type="region of interest" description="Disordered" evidence="1">
    <location>
        <begin position="469"/>
        <end position="549"/>
    </location>
</feature>
<feature type="transmembrane region" description="Helical" evidence="2">
    <location>
        <begin position="306"/>
        <end position="325"/>
    </location>
</feature>
<comment type="caution">
    <text evidence="3">The sequence shown here is derived from an EMBL/GenBank/DDBJ whole genome shotgun (WGS) entry which is preliminary data.</text>
</comment>
<dbReference type="SUPFAM" id="SSF49344">
    <property type="entry name" value="CBD9-like"/>
    <property type="match status" value="1"/>
</dbReference>
<organism evidence="3 4">
    <name type="scientific">Trichosporon asahii var. asahii (strain CBS 8904)</name>
    <name type="common">Yeast</name>
    <dbReference type="NCBI Taxonomy" id="1220162"/>
    <lineage>
        <taxon>Eukaryota</taxon>
        <taxon>Fungi</taxon>
        <taxon>Dikarya</taxon>
        <taxon>Basidiomycota</taxon>
        <taxon>Agaricomycotina</taxon>
        <taxon>Tremellomycetes</taxon>
        <taxon>Trichosporonales</taxon>
        <taxon>Trichosporonaceae</taxon>
        <taxon>Trichosporon</taxon>
    </lineage>
</organism>
<keyword evidence="2" id="KW-0812">Transmembrane</keyword>
<dbReference type="Gene3D" id="1.20.120.1770">
    <property type="match status" value="1"/>
</dbReference>
<dbReference type="STRING" id="1220162.K1V306"/>
<evidence type="ECO:0008006" key="5">
    <source>
        <dbReference type="Google" id="ProtNLM"/>
    </source>
</evidence>
<feature type="region of interest" description="Disordered" evidence="1">
    <location>
        <begin position="567"/>
        <end position="588"/>
    </location>
</feature>
<dbReference type="PANTHER" id="PTHR24216:SF65">
    <property type="entry name" value="PAXILLIN-LIKE PROTEIN 1"/>
    <property type="match status" value="1"/>
</dbReference>
<dbReference type="InParanoid" id="K1V306"/>
<feature type="transmembrane region" description="Helical" evidence="2">
    <location>
        <begin position="234"/>
        <end position="255"/>
    </location>
</feature>
<evidence type="ECO:0000313" key="3">
    <source>
        <dbReference type="EMBL" id="EKC98299.1"/>
    </source>
</evidence>
<feature type="compositionally biased region" description="Pro residues" evidence="1">
    <location>
        <begin position="1065"/>
        <end position="1074"/>
    </location>
</feature>
<name>K1V306_TRIAC</name>
<dbReference type="PANTHER" id="PTHR24216">
    <property type="entry name" value="PAXILLIN-RELATED"/>
    <property type="match status" value="1"/>
</dbReference>
<feature type="region of interest" description="Disordered" evidence="1">
    <location>
        <begin position="729"/>
        <end position="1019"/>
    </location>
</feature>
<feature type="transmembrane region" description="Helical" evidence="2">
    <location>
        <begin position="346"/>
        <end position="368"/>
    </location>
</feature>
<feature type="transmembrane region" description="Helical" evidence="2">
    <location>
        <begin position="388"/>
        <end position="407"/>
    </location>
</feature>
<feature type="region of interest" description="Disordered" evidence="1">
    <location>
        <begin position="602"/>
        <end position="657"/>
    </location>
</feature>
<reference evidence="3 4" key="1">
    <citation type="journal article" date="2012" name="Eukaryot. Cell">
        <title>Genome sequence of the Trichosporon asahii environmental strain CBS 8904.</title>
        <authorList>
            <person name="Yang R.Y."/>
            <person name="Li H.T."/>
            <person name="Zhu H."/>
            <person name="Zhou G.P."/>
            <person name="Wang M."/>
            <person name="Wang L."/>
        </authorList>
    </citation>
    <scope>NUCLEOTIDE SEQUENCE [LARGE SCALE GENOMIC DNA]</scope>
    <source>
        <strain evidence="3 4">CBS 8904</strain>
    </source>
</reference>
<evidence type="ECO:0000313" key="4">
    <source>
        <dbReference type="Proteomes" id="UP000006757"/>
    </source>
</evidence>
<feature type="region of interest" description="Disordered" evidence="1">
    <location>
        <begin position="72"/>
        <end position="102"/>
    </location>
</feature>
<feature type="compositionally biased region" description="Polar residues" evidence="1">
    <location>
        <begin position="1046"/>
        <end position="1061"/>
    </location>
</feature>
<evidence type="ECO:0000256" key="2">
    <source>
        <dbReference type="SAM" id="Phobius"/>
    </source>
</evidence>
<evidence type="ECO:0000256" key="1">
    <source>
        <dbReference type="SAM" id="MobiDB-lite"/>
    </source>
</evidence>
<feature type="transmembrane region" description="Helical" evidence="2">
    <location>
        <begin position="267"/>
        <end position="286"/>
    </location>
</feature>
<sequence>MRPAVLATGALYALMPDESAALTTYVVFGPTTTYVTTQTLPPTHAMPTATLTRTGTTLTRSTTLIPTAVRPASNVTSSETTVSTSTPVAKPTAPVSPAPVAPKGQKVCNELTPDIIDTVIPTPRGKFGWIALGFGSTMLVSDPPRVAKLLDSSYSNDTGSSMRFSVPSSDETEESLIWAFSKTQPKGGADAELSQHLWSGYGTINFNKDYEEVSNPMPVNSKTAERNGMPSSVLVAHIAIGVMVTMFLLPGGVVVPRIVRGLTTSMVWFPLHIAVQGGLCLLFLLITLGTGASFGNTSSTHRSCGIALFVFFLVQCLLGIVAHWVKLPDRLKRFTFTTKRGRGPSNLLHFGIGLLVVALGWASCWTGFVNQWPATGHGYSAPSLKAGWGVMLAFWLIVYALALWYFLPRQLRIEAEERALEEHDKQKFFSPSVAPVTPRPPEPKAQRGFSPPPSPSMIPISAQWFRQSQESPKHSSLDRAERKRHSDLHTSGMPTSGVVPRVSSRERLDSVITYEGSLSRQQSEESMQSRFAQSRRSSRGSRGSLGSMEESLATGLNSLKNSVTSLKSLRSRRGSDAPPTAFPFRRGSDSQLYTAQVAVSDPFKSPVTPTFRPIVSPAPSAYRRDRRDSDDGLSFRARRRRRDSNASAHSSSSFEYRERKTSDASFLAIERPEPEEPPLKLVDKRDSDPFGLNKALGALSLGNFSSNLSFSSDNLSLFREKKETVVNAITGVRERKPSHGRRWSDQSARSNRSGRSSLSKGTSAPRSRSGSIAEPAPSSFAPRSRNNSFGDVPRRGSVDGRRSLDAAPSAYTGTRSRSGSLAQAQRKESHSRKNSTTTPPVSGTPKTTPARPSSRGSSTPPVAQKRSAPRTAPHARPAPKPPVAQAVVNIPASPVPKFEPRPTPSVPSPAVSRPNSSSAPNSAPSAPTSAPPVPSSAPSIPLNISSTPRHPFTSPPPPQRSSDLRLRRLSNSHRAIPKLEVRTGRTPATPPSSSGAVTASPGAVPIGAHVEGRQDGRGRVAPLTSATKRSHISSVTPIASRFRANTVASTRSEMSTVSAVSDESVPPPVPPKDY</sequence>
<feature type="compositionally biased region" description="Polar residues" evidence="1">
    <location>
        <begin position="811"/>
        <end position="823"/>
    </location>
</feature>
<proteinExistence type="predicted"/>
<protein>
    <recommendedName>
        <fullName evidence="5">Cytochrome b561 domain-containing protein</fullName>
    </recommendedName>
</protein>
<feature type="compositionally biased region" description="Basic and acidic residues" evidence="1">
    <location>
        <begin position="792"/>
        <end position="804"/>
    </location>
</feature>
<feature type="compositionally biased region" description="Polar residues" evidence="1">
    <location>
        <begin position="834"/>
        <end position="861"/>
    </location>
</feature>
<feature type="region of interest" description="Disordered" evidence="1">
    <location>
        <begin position="1046"/>
        <end position="1074"/>
    </location>
</feature>
<keyword evidence="2" id="KW-0472">Membrane</keyword>
<keyword evidence="2" id="KW-1133">Transmembrane helix</keyword>
<feature type="region of interest" description="Disordered" evidence="1">
    <location>
        <begin position="424"/>
        <end position="453"/>
    </location>
</feature>
<dbReference type="CDD" id="cd08760">
    <property type="entry name" value="Cyt_b561_FRRS1_like"/>
    <property type="match status" value="1"/>
</dbReference>
<dbReference type="AlphaFoldDB" id="K1V306"/>
<dbReference type="EMBL" id="AMBO01000391">
    <property type="protein sequence ID" value="EKC98299.1"/>
    <property type="molecule type" value="Genomic_DNA"/>
</dbReference>
<dbReference type="Proteomes" id="UP000006757">
    <property type="component" value="Unassembled WGS sequence"/>
</dbReference>